<sequence>MSELQTVRKKIHGDFFLEKTYKEGELFYEVLRYKDDYIGINYAYLEDELREETYINDNRIGMVIVNEKDKIYICTLDEKKREVGITVTYHNKSGRLAHEIDYLDDICMATNRIYKDGFIKNAPLIKSLEKRKKINKKYYKKYYEFKYKKNILRVEKIYCIKTGKKVDFKAYKNNKLYGFREVRDDNGNIILRGSYLNNKKIGIWHEYENNKVKIKVAFDENEKFSGIYREFFSNGDIKEEKYYFQGREIEEEKI</sequence>
<dbReference type="EMBL" id="CP013331">
    <property type="protein sequence ID" value="ALQ39354.1"/>
    <property type="molecule type" value="Genomic_DNA"/>
</dbReference>
<name>A0A0S2ZKG6_9FUSO</name>
<dbReference type="AlphaFoldDB" id="A0A0S2ZKG6"/>
<evidence type="ECO:0000313" key="2">
    <source>
        <dbReference type="Proteomes" id="UP000063275"/>
    </source>
</evidence>
<dbReference type="OrthoDB" id="86397at2"/>
<dbReference type="KEGG" id="fhw:RN87_01935"/>
<protein>
    <recommendedName>
        <fullName evidence="3">Phophatidylinositol-4-phosphate 5-kinase</fullName>
    </recommendedName>
</protein>
<dbReference type="Gene3D" id="2.20.110.10">
    <property type="entry name" value="Histone H3 K4-specific methyltransferase SET7/9 N-terminal domain"/>
    <property type="match status" value="1"/>
</dbReference>
<proteinExistence type="predicted"/>
<organism evidence="1">
    <name type="scientific">Fusobacterium hwasookii ChDC F174</name>
    <dbReference type="NCBI Taxonomy" id="1307442"/>
    <lineage>
        <taxon>Bacteria</taxon>
        <taxon>Fusobacteriati</taxon>
        <taxon>Fusobacteriota</taxon>
        <taxon>Fusobacteriia</taxon>
        <taxon>Fusobacteriales</taxon>
        <taxon>Fusobacteriaceae</taxon>
        <taxon>Fusobacterium</taxon>
    </lineage>
</organism>
<dbReference type="Proteomes" id="UP000063275">
    <property type="component" value="Chromosome"/>
</dbReference>
<gene>
    <name evidence="1" type="ORF">RN87_01935</name>
</gene>
<dbReference type="RefSeq" id="WP_029493153.1">
    <property type="nucleotide sequence ID" value="NZ_ATKF01000044.1"/>
</dbReference>
<dbReference type="SUPFAM" id="SSF82185">
    <property type="entry name" value="Histone H3 K4-specific methyltransferase SET7/9 N-terminal domain"/>
    <property type="match status" value="1"/>
</dbReference>
<evidence type="ECO:0000313" key="1">
    <source>
        <dbReference type="EMBL" id="ALQ39354.1"/>
    </source>
</evidence>
<evidence type="ECO:0008006" key="3">
    <source>
        <dbReference type="Google" id="ProtNLM"/>
    </source>
</evidence>
<reference evidence="1 2" key="1">
    <citation type="submission" date="2015-11" db="EMBL/GenBank/DDBJ databases">
        <authorList>
            <person name="Zhang Y."/>
            <person name="Guo Z."/>
        </authorList>
    </citation>
    <scope>NUCLEOTIDE SEQUENCE [LARGE SCALE GENOMIC DNA]</scope>
    <source>
        <strain evidence="1 2">ChDC F174</strain>
    </source>
</reference>
<accession>A0A0S2ZKG6</accession>